<dbReference type="AlphaFoldDB" id="A0AAE3D2M3"/>
<keyword evidence="1" id="KW-1133">Transmembrane helix</keyword>
<reference evidence="2" key="1">
    <citation type="submission" date="2021-08" db="EMBL/GenBank/DDBJ databases">
        <title>Hoeflea bacterium WL0058 sp. nov., isolated from the sediment.</title>
        <authorList>
            <person name="Wang L."/>
            <person name="Zhang D."/>
        </authorList>
    </citation>
    <scope>NUCLEOTIDE SEQUENCE</scope>
    <source>
        <strain evidence="2">WL0058</strain>
    </source>
</reference>
<organism evidence="2 3">
    <name type="scientific">Flavimaribacter sediminis</name>
    <dbReference type="NCBI Taxonomy" id="2865987"/>
    <lineage>
        <taxon>Bacteria</taxon>
        <taxon>Pseudomonadati</taxon>
        <taxon>Pseudomonadota</taxon>
        <taxon>Alphaproteobacteria</taxon>
        <taxon>Hyphomicrobiales</taxon>
        <taxon>Rhizobiaceae</taxon>
        <taxon>Flavimaribacter</taxon>
    </lineage>
</organism>
<feature type="transmembrane region" description="Helical" evidence="1">
    <location>
        <begin position="115"/>
        <end position="134"/>
    </location>
</feature>
<comment type="caution">
    <text evidence="2">The sequence shown here is derived from an EMBL/GenBank/DDBJ whole genome shotgun (WGS) entry which is preliminary data.</text>
</comment>
<dbReference type="EMBL" id="JAICBX010000003">
    <property type="protein sequence ID" value="MBW8638976.1"/>
    <property type="molecule type" value="Genomic_DNA"/>
</dbReference>
<dbReference type="Proteomes" id="UP001196509">
    <property type="component" value="Unassembled WGS sequence"/>
</dbReference>
<accession>A0AAE3D2M3</accession>
<name>A0AAE3D2M3_9HYPH</name>
<keyword evidence="1" id="KW-0812">Transmembrane</keyword>
<evidence type="ECO:0000313" key="2">
    <source>
        <dbReference type="EMBL" id="MBW8638976.1"/>
    </source>
</evidence>
<dbReference type="RefSeq" id="WP_220229692.1">
    <property type="nucleotide sequence ID" value="NZ_JAICBX010000003.1"/>
</dbReference>
<feature type="transmembrane region" description="Helical" evidence="1">
    <location>
        <begin position="146"/>
        <end position="163"/>
    </location>
</feature>
<gene>
    <name evidence="2" type="ORF">K1W69_17400</name>
</gene>
<keyword evidence="1" id="KW-0472">Membrane</keyword>
<evidence type="ECO:0000256" key="1">
    <source>
        <dbReference type="SAM" id="Phobius"/>
    </source>
</evidence>
<evidence type="ECO:0008006" key="4">
    <source>
        <dbReference type="Google" id="ProtNLM"/>
    </source>
</evidence>
<sequence length="183" mass="19568">MSAIAAVIAAAAARVGAGMIKSVIEKKFGAGAGQIAGDLAGSVIDTVARKAGVEPIDLPGLAERAPDIVDAAVAETETAMPELIALYEKGLEGQFALLQAEQAQGGLQVFWRYGWMYLLAVFWIWRILILPIINHQIDIPIESVDFAVLLTLTSWFMALYMGGHTVKELGKSAIEAMRTRKGA</sequence>
<protein>
    <recommendedName>
        <fullName evidence="4">Holin of 3TMs, for gene-transfer release</fullName>
    </recommendedName>
</protein>
<keyword evidence="3" id="KW-1185">Reference proteome</keyword>
<evidence type="ECO:0000313" key="3">
    <source>
        <dbReference type="Proteomes" id="UP001196509"/>
    </source>
</evidence>
<proteinExistence type="predicted"/>